<dbReference type="EMBL" id="JAFKGL010000010">
    <property type="protein sequence ID" value="MBN9412334.1"/>
    <property type="molecule type" value="Genomic_DNA"/>
</dbReference>
<dbReference type="PROSITE" id="PS00409">
    <property type="entry name" value="PROKAR_NTER_METHYL"/>
    <property type="match status" value="1"/>
</dbReference>
<dbReference type="SUPFAM" id="SSF54523">
    <property type="entry name" value="Pili subunits"/>
    <property type="match status" value="1"/>
</dbReference>
<keyword evidence="1" id="KW-0472">Membrane</keyword>
<keyword evidence="1" id="KW-0812">Transmembrane</keyword>
<evidence type="ECO:0000313" key="3">
    <source>
        <dbReference type="Proteomes" id="UP000664414"/>
    </source>
</evidence>
<reference evidence="2" key="1">
    <citation type="submission" date="2021-02" db="EMBL/GenBank/DDBJ databases">
        <title>Thiocyanate and organic carbon inputs drive convergent selection for specific autotrophic Afipia and Thiobacillus strains within complex microbiomes.</title>
        <authorList>
            <person name="Huddy R.J."/>
            <person name="Sachdeva R."/>
            <person name="Kadzinga F."/>
            <person name="Kantor R.S."/>
            <person name="Harrison S.T.L."/>
            <person name="Banfield J.F."/>
        </authorList>
    </citation>
    <scope>NUCLEOTIDE SEQUENCE</scope>
    <source>
        <strain evidence="2">SCN18_10_11_15_R4_P_38_20</strain>
    </source>
</reference>
<protein>
    <submittedName>
        <fullName evidence="2">Prepilin-type N-terminal cleavage/methylation domain-containing protein</fullName>
    </submittedName>
</protein>
<dbReference type="AlphaFoldDB" id="A0A8J7TUV3"/>
<dbReference type="Pfam" id="PF07963">
    <property type="entry name" value="N_methyl"/>
    <property type="match status" value="1"/>
</dbReference>
<dbReference type="InterPro" id="IPR012902">
    <property type="entry name" value="N_methyl_site"/>
</dbReference>
<dbReference type="NCBIfam" id="TIGR02532">
    <property type="entry name" value="IV_pilin_GFxxxE"/>
    <property type="match status" value="1"/>
</dbReference>
<accession>A0A8J7TUV3</accession>
<keyword evidence="1" id="KW-1133">Transmembrane helix</keyword>
<feature type="transmembrane region" description="Helical" evidence="1">
    <location>
        <begin position="20"/>
        <end position="41"/>
    </location>
</feature>
<organism evidence="2 3">
    <name type="scientific">Candidatus Paracaedimonas acanthamoebae</name>
    <dbReference type="NCBI Taxonomy" id="244581"/>
    <lineage>
        <taxon>Bacteria</taxon>
        <taxon>Pseudomonadati</taxon>
        <taxon>Pseudomonadota</taxon>
        <taxon>Alphaproteobacteria</taxon>
        <taxon>Holosporales</taxon>
        <taxon>Caedimonadaceae</taxon>
        <taxon>Candidatus Paracaedimonas</taxon>
    </lineage>
</organism>
<dbReference type="Proteomes" id="UP000664414">
    <property type="component" value="Unassembled WGS sequence"/>
</dbReference>
<name>A0A8J7TUV3_9PROT</name>
<gene>
    <name evidence="2" type="ORF">J0H12_00195</name>
</gene>
<sequence length="253" mass="27830">MKLRASFISKCKHNQAGYSLIELAIVLAIIGIIGGLSIPLLTPQIERTKLDVTRRHHQEIMDSLASYAALYKSLPCPADPAAQGQEAGVARLYCSKSPEARGIIPYRTLGLPESVARDGYKNFVTYAVEPKIIFRPSAEFNFKRFCEKISSRSLKVIDENGSSVLGKGEDSILFVLVSHGPTGHGAYIGKGTIEIHQGIDVGRGEIENGNGDLTFISAPYSTRKDAPFRHIVTWKTQRNFAGICTSYRLHTHQ</sequence>
<proteinExistence type="predicted"/>
<evidence type="ECO:0000256" key="1">
    <source>
        <dbReference type="SAM" id="Phobius"/>
    </source>
</evidence>
<evidence type="ECO:0000313" key="2">
    <source>
        <dbReference type="EMBL" id="MBN9412334.1"/>
    </source>
</evidence>
<dbReference type="Gene3D" id="3.30.700.10">
    <property type="entry name" value="Glycoprotein, Type 4 Pilin"/>
    <property type="match status" value="1"/>
</dbReference>
<dbReference type="InterPro" id="IPR045584">
    <property type="entry name" value="Pilin-like"/>
</dbReference>
<comment type="caution">
    <text evidence="2">The sequence shown here is derived from an EMBL/GenBank/DDBJ whole genome shotgun (WGS) entry which is preliminary data.</text>
</comment>